<keyword evidence="4" id="KW-0804">Transcription</keyword>
<dbReference type="Pfam" id="PF00440">
    <property type="entry name" value="TetR_N"/>
    <property type="match status" value="1"/>
</dbReference>
<evidence type="ECO:0000259" key="7">
    <source>
        <dbReference type="PROSITE" id="PS50977"/>
    </source>
</evidence>
<proteinExistence type="predicted"/>
<dbReference type="InterPro" id="IPR001647">
    <property type="entry name" value="HTH_TetR"/>
</dbReference>
<dbReference type="InterPro" id="IPR041669">
    <property type="entry name" value="TetR_C_15"/>
</dbReference>
<dbReference type="Gene3D" id="1.10.357.10">
    <property type="entry name" value="Tetracycline Repressor, domain 2"/>
    <property type="match status" value="1"/>
</dbReference>
<protein>
    <submittedName>
        <fullName evidence="8">TetR/AcrR family transcriptional regulator</fullName>
    </submittedName>
</protein>
<accession>A0A6M3ZSD2</accession>
<evidence type="ECO:0000313" key="9">
    <source>
        <dbReference type="Proteomes" id="UP000501648"/>
    </source>
</evidence>
<dbReference type="PROSITE" id="PS01081">
    <property type="entry name" value="HTH_TETR_1"/>
    <property type="match status" value="1"/>
</dbReference>
<feature type="compositionally biased region" description="Low complexity" evidence="6">
    <location>
        <begin position="7"/>
        <end position="23"/>
    </location>
</feature>
<dbReference type="PANTHER" id="PTHR30055:SF226">
    <property type="entry name" value="HTH-TYPE TRANSCRIPTIONAL REGULATOR PKSA"/>
    <property type="match status" value="1"/>
</dbReference>
<dbReference type="Pfam" id="PF17918">
    <property type="entry name" value="TetR_C_15"/>
    <property type="match status" value="1"/>
</dbReference>
<evidence type="ECO:0000256" key="6">
    <source>
        <dbReference type="SAM" id="MobiDB-lite"/>
    </source>
</evidence>
<evidence type="ECO:0000256" key="1">
    <source>
        <dbReference type="ARBA" id="ARBA00022491"/>
    </source>
</evidence>
<dbReference type="AlphaFoldDB" id="A0A6M3ZSD2"/>
<dbReference type="PANTHER" id="PTHR30055">
    <property type="entry name" value="HTH-TYPE TRANSCRIPTIONAL REGULATOR RUTR"/>
    <property type="match status" value="1"/>
</dbReference>
<dbReference type="PROSITE" id="PS50977">
    <property type="entry name" value="HTH_TETR_2"/>
    <property type="match status" value="1"/>
</dbReference>
<organism evidence="8 9">
    <name type="scientific">Herbaspirillum rubrisubalbicans Os34</name>
    <dbReference type="NCBI Taxonomy" id="1235827"/>
    <lineage>
        <taxon>Bacteria</taxon>
        <taxon>Pseudomonadati</taxon>
        <taxon>Pseudomonadota</taxon>
        <taxon>Betaproteobacteria</taxon>
        <taxon>Burkholderiales</taxon>
        <taxon>Oxalobacteraceae</taxon>
        <taxon>Herbaspirillum</taxon>
    </lineage>
</organism>
<keyword evidence="1" id="KW-0678">Repressor</keyword>
<dbReference type="Proteomes" id="UP000501648">
    <property type="component" value="Chromosome"/>
</dbReference>
<feature type="DNA-binding region" description="H-T-H motif" evidence="5">
    <location>
        <begin position="62"/>
        <end position="81"/>
    </location>
</feature>
<reference evidence="8 9" key="1">
    <citation type="journal article" date="2012" name="J. Bacteriol.">
        <title>Genome sequence of the pathogenic Herbaspirillum seropedicae strain Os34, isolated from rice roots.</title>
        <authorList>
            <person name="Ye W."/>
            <person name="Ye S."/>
            <person name="Liu J."/>
            <person name="Chang S."/>
            <person name="Chen M."/>
            <person name="Zhu B."/>
            <person name="Guo L."/>
            <person name="An Q."/>
        </authorList>
    </citation>
    <scope>NUCLEOTIDE SEQUENCE [LARGE SCALE GENOMIC DNA]</scope>
    <source>
        <strain evidence="8 9">Os34</strain>
    </source>
</reference>
<gene>
    <name evidence="8" type="ORF">C798_13850</name>
</gene>
<dbReference type="GO" id="GO:0003700">
    <property type="term" value="F:DNA-binding transcription factor activity"/>
    <property type="evidence" value="ECO:0007669"/>
    <property type="project" value="TreeGrafter"/>
</dbReference>
<evidence type="ECO:0000256" key="4">
    <source>
        <dbReference type="ARBA" id="ARBA00023163"/>
    </source>
</evidence>
<evidence type="ECO:0000313" key="8">
    <source>
        <dbReference type="EMBL" id="QJQ01281.1"/>
    </source>
</evidence>
<evidence type="ECO:0000256" key="2">
    <source>
        <dbReference type="ARBA" id="ARBA00023015"/>
    </source>
</evidence>
<dbReference type="EMBL" id="CP008956">
    <property type="protein sequence ID" value="QJQ01281.1"/>
    <property type="molecule type" value="Genomic_DNA"/>
</dbReference>
<name>A0A6M3ZSD2_9BURK</name>
<dbReference type="RefSeq" id="WP_017453510.1">
    <property type="nucleotide sequence ID" value="NZ_CP008956.1"/>
</dbReference>
<keyword evidence="2" id="KW-0805">Transcription regulation</keyword>
<feature type="domain" description="HTH tetR-type" evidence="7">
    <location>
        <begin position="39"/>
        <end position="99"/>
    </location>
</feature>
<sequence length="233" mass="25318">MAKKKTSATAPTPSATPATTTATEDMLAPRRMPNQARSRETVELVLRAAGTEIEQNGLDSLTTRRIAALAGISVGTLYEYFPNKQAIVYALVTDWMERILAVMDALHPQHPEGCQDMLTYLGTQVDQLSQMYIDQPGLGALVTMLSSVPQLRDAVREHDERSITSVASALQHFAPGVEPAEARSMAHTIIVIAHELLCEAIVREAPDAATLIRNLKVCVFALAARLQLSSQTL</sequence>
<dbReference type="GO" id="GO:0000976">
    <property type="term" value="F:transcription cis-regulatory region binding"/>
    <property type="evidence" value="ECO:0007669"/>
    <property type="project" value="TreeGrafter"/>
</dbReference>
<dbReference type="InterPro" id="IPR023772">
    <property type="entry name" value="DNA-bd_HTH_TetR-type_CS"/>
</dbReference>
<feature type="region of interest" description="Disordered" evidence="6">
    <location>
        <begin position="1"/>
        <end position="36"/>
    </location>
</feature>
<evidence type="ECO:0000256" key="5">
    <source>
        <dbReference type="PROSITE-ProRule" id="PRU00335"/>
    </source>
</evidence>
<dbReference type="InterPro" id="IPR050109">
    <property type="entry name" value="HTH-type_TetR-like_transc_reg"/>
</dbReference>
<dbReference type="SUPFAM" id="SSF46689">
    <property type="entry name" value="Homeodomain-like"/>
    <property type="match status" value="1"/>
</dbReference>
<dbReference type="PRINTS" id="PR00455">
    <property type="entry name" value="HTHTETR"/>
</dbReference>
<keyword evidence="3 5" id="KW-0238">DNA-binding</keyword>
<evidence type="ECO:0000256" key="3">
    <source>
        <dbReference type="ARBA" id="ARBA00023125"/>
    </source>
</evidence>
<dbReference type="InterPro" id="IPR009057">
    <property type="entry name" value="Homeodomain-like_sf"/>
</dbReference>